<evidence type="ECO:0000313" key="9">
    <source>
        <dbReference type="Proteomes" id="UP001195483"/>
    </source>
</evidence>
<reference evidence="8" key="1">
    <citation type="journal article" date="2021" name="Genome Biol. Evol.">
        <title>A High-Quality Reference Genome for a Parasitic Bivalve with Doubly Uniparental Inheritance (Bivalvia: Unionida).</title>
        <authorList>
            <person name="Smith C.H."/>
        </authorList>
    </citation>
    <scope>NUCLEOTIDE SEQUENCE</scope>
    <source>
        <strain evidence="8">CHS0354</strain>
    </source>
</reference>
<evidence type="ECO:0000256" key="2">
    <source>
        <dbReference type="ARBA" id="ARBA00022729"/>
    </source>
</evidence>
<keyword evidence="3" id="KW-0677">Repeat</keyword>
<evidence type="ECO:0000313" key="8">
    <source>
        <dbReference type="EMBL" id="KAK3596736.1"/>
    </source>
</evidence>
<protein>
    <recommendedName>
        <fullName evidence="7">Chitin-binding type-2 domain-containing protein</fullName>
    </recommendedName>
</protein>
<keyword evidence="1" id="KW-0147">Chitin-binding</keyword>
<reference evidence="8" key="3">
    <citation type="submission" date="2023-05" db="EMBL/GenBank/DDBJ databases">
        <authorList>
            <person name="Smith C.H."/>
        </authorList>
    </citation>
    <scope>NUCLEOTIDE SEQUENCE</scope>
    <source>
        <strain evidence="8">CHS0354</strain>
        <tissue evidence="8">Mantle</tissue>
    </source>
</reference>
<name>A0AAE0SRA7_9BIVA</name>
<gene>
    <name evidence="8" type="ORF">CHS0354_036360</name>
</gene>
<dbReference type="Proteomes" id="UP001195483">
    <property type="component" value="Unassembled WGS sequence"/>
</dbReference>
<evidence type="ECO:0000259" key="7">
    <source>
        <dbReference type="PROSITE" id="PS50940"/>
    </source>
</evidence>
<sequence>MERFTFLINFILAMLYATKTAASPSCVDSCFGVKNGYYQYCLSCQQYVTCVYGIMYIRPCPDDLEWDDEAKKCVWTSTTCDAKSNSRRFPLEVVAPKGCVDSCFGVQNGEYQYCSNCHQYVSCAYGFKFIMPCPDHLVWDDFLKKCNWVSSTCQPHARIFTSDRESPKGCVKSCEDVRDGQYQYCPDCRHYVSCVHGNMYIIPCSSDKLWDDNEKRCVRISFTCAALGTDNHD</sequence>
<dbReference type="PROSITE" id="PS50940">
    <property type="entry name" value="CHIT_BIND_II"/>
    <property type="match status" value="3"/>
</dbReference>
<keyword evidence="5" id="KW-0325">Glycoprotein</keyword>
<dbReference type="InterPro" id="IPR051940">
    <property type="entry name" value="Chitin_bind-dev_reg"/>
</dbReference>
<dbReference type="SMART" id="SM00494">
    <property type="entry name" value="ChtBD2"/>
    <property type="match status" value="3"/>
</dbReference>
<feature type="domain" description="Chitin-binding type-2" evidence="7">
    <location>
        <begin position="100"/>
        <end position="155"/>
    </location>
</feature>
<evidence type="ECO:0000256" key="1">
    <source>
        <dbReference type="ARBA" id="ARBA00022669"/>
    </source>
</evidence>
<keyword evidence="4" id="KW-1015">Disulfide bond</keyword>
<keyword evidence="2 6" id="KW-0732">Signal</keyword>
<dbReference type="GO" id="GO:0005576">
    <property type="term" value="C:extracellular region"/>
    <property type="evidence" value="ECO:0007669"/>
    <property type="project" value="InterPro"/>
</dbReference>
<dbReference type="GO" id="GO:0008061">
    <property type="term" value="F:chitin binding"/>
    <property type="evidence" value="ECO:0007669"/>
    <property type="project" value="UniProtKB-KW"/>
</dbReference>
<feature type="domain" description="Chitin-binding type-2" evidence="7">
    <location>
        <begin position="171"/>
        <end position="226"/>
    </location>
</feature>
<dbReference type="Gene3D" id="2.170.140.10">
    <property type="entry name" value="Chitin binding domain"/>
    <property type="match status" value="3"/>
</dbReference>
<evidence type="ECO:0000256" key="4">
    <source>
        <dbReference type="ARBA" id="ARBA00023157"/>
    </source>
</evidence>
<evidence type="ECO:0000256" key="3">
    <source>
        <dbReference type="ARBA" id="ARBA00022737"/>
    </source>
</evidence>
<feature type="chain" id="PRO_5041968101" description="Chitin-binding type-2 domain-containing protein" evidence="6">
    <location>
        <begin position="23"/>
        <end position="233"/>
    </location>
</feature>
<reference evidence="8" key="2">
    <citation type="journal article" date="2021" name="Genome Biol. Evol.">
        <title>Developing a high-quality reference genome for a parasitic bivalve with doubly uniparental inheritance (Bivalvia: Unionida).</title>
        <authorList>
            <person name="Smith C.H."/>
        </authorList>
    </citation>
    <scope>NUCLEOTIDE SEQUENCE</scope>
    <source>
        <strain evidence="8">CHS0354</strain>
        <tissue evidence="8">Mantle</tissue>
    </source>
</reference>
<dbReference type="SUPFAM" id="SSF57625">
    <property type="entry name" value="Invertebrate chitin-binding proteins"/>
    <property type="match status" value="3"/>
</dbReference>
<keyword evidence="9" id="KW-1185">Reference proteome</keyword>
<dbReference type="EMBL" id="JAEAOA010002129">
    <property type="protein sequence ID" value="KAK3596736.1"/>
    <property type="molecule type" value="Genomic_DNA"/>
</dbReference>
<dbReference type="InterPro" id="IPR036508">
    <property type="entry name" value="Chitin-bd_dom_sf"/>
</dbReference>
<evidence type="ECO:0000256" key="6">
    <source>
        <dbReference type="SAM" id="SignalP"/>
    </source>
</evidence>
<comment type="caution">
    <text evidence="8">The sequence shown here is derived from an EMBL/GenBank/DDBJ whole genome shotgun (WGS) entry which is preliminary data.</text>
</comment>
<dbReference type="InterPro" id="IPR002557">
    <property type="entry name" value="Chitin-bd_dom"/>
</dbReference>
<feature type="signal peptide" evidence="6">
    <location>
        <begin position="1"/>
        <end position="22"/>
    </location>
</feature>
<feature type="domain" description="Chitin-binding type-2" evidence="7">
    <location>
        <begin position="27"/>
        <end position="82"/>
    </location>
</feature>
<proteinExistence type="predicted"/>
<dbReference type="Pfam" id="PF01607">
    <property type="entry name" value="CBM_14"/>
    <property type="match status" value="3"/>
</dbReference>
<organism evidence="8 9">
    <name type="scientific">Potamilus streckersoni</name>
    <dbReference type="NCBI Taxonomy" id="2493646"/>
    <lineage>
        <taxon>Eukaryota</taxon>
        <taxon>Metazoa</taxon>
        <taxon>Spiralia</taxon>
        <taxon>Lophotrochozoa</taxon>
        <taxon>Mollusca</taxon>
        <taxon>Bivalvia</taxon>
        <taxon>Autobranchia</taxon>
        <taxon>Heteroconchia</taxon>
        <taxon>Palaeoheterodonta</taxon>
        <taxon>Unionida</taxon>
        <taxon>Unionoidea</taxon>
        <taxon>Unionidae</taxon>
        <taxon>Ambleminae</taxon>
        <taxon>Lampsilini</taxon>
        <taxon>Potamilus</taxon>
    </lineage>
</organism>
<dbReference type="PANTHER" id="PTHR23301:SF0">
    <property type="entry name" value="CHITIN-BINDING TYPE-2 DOMAIN-CONTAINING PROTEIN-RELATED"/>
    <property type="match status" value="1"/>
</dbReference>
<dbReference type="AlphaFoldDB" id="A0AAE0SRA7"/>
<evidence type="ECO:0000256" key="5">
    <source>
        <dbReference type="ARBA" id="ARBA00023180"/>
    </source>
</evidence>
<dbReference type="PANTHER" id="PTHR23301">
    <property type="entry name" value="CHITIN BINDING PERITROPHIN-A"/>
    <property type="match status" value="1"/>
</dbReference>
<accession>A0AAE0SRA7</accession>